<dbReference type="InterPro" id="IPR052895">
    <property type="entry name" value="HetReg/Transcr_Mod"/>
</dbReference>
<dbReference type="GO" id="GO:0007165">
    <property type="term" value="P:signal transduction"/>
    <property type="evidence" value="ECO:0007669"/>
    <property type="project" value="UniProtKB-ARBA"/>
</dbReference>
<dbReference type="OrthoDB" id="531008at2759"/>
<dbReference type="AlphaFoldDB" id="A0A370TID3"/>
<sequence length="1094" mass="122288">MGNAPSNARNPPSAAPSGAASPSISPPPHEFTKPSSTRRVIQQRSAAAPEPSLAQARGTTTTATTTATHRPRVSQSNPVNQLGQQSQTPNTSTPSSHSNSSDSQMGSQQSREEPKVEHVEVRDQPSQPVDVPAQGTNPDAISIPYPESIEPSGPPTTQDMSYHLTRPPRLPLPIEEEVHTPGSPIIAPSDVNPPVLDIESLDDDTLPRRASALSNTTIDEEDAEELRVDKTKATVPTKLEWLEGKGGEKVYVTGTIFQWNKKHRLHPVISEGQPGVYRSFVHVRPGTHHIRFIVDGIMQYSKHLPTTVDFGNNLVNYIEVSADDIPKSITASEETKSASGESQTPDPSKKGEAKSGEDEKSETAKPAKTKPVLPQGRFSSQVPQYLVDLDKAEDSAEYQYAAAAIEKLPTPPSLPGFLGKPILNAATPMKDDNSVLTMPNHTVLNHLVTSRIKENVLAVSATTRYKRKTCRLAAVSAAPATEMPHGHAGFPYKACPGKPSYPPNPSFSAQLSSVLLCLSVPFSLLFMAFLSSPRPSERSSVSPIRRRLGDTQFRYSSIDLKKNEVRLLRLLPGSAHSMVHCEIFHDSLDAPRNYSALSYAWGIAENTRLIRLDGYSFPVTENLMLALERLRLENRSVILWVDALCIDQKNVKERNHQVQKMRHIYRKAQRVVMWLGPEEANSKLAMDVVWEIYHHPDRLQDIVEDVSFRPHFTALVHLFERNYWQRIWVVQEALNAKKIAVYCGPDAIPWTMLTRVSRLFQTGRKVIIQKFNDFITKGNGWDDILLSGGPMNLVDVGRRNRESDMLETLLFHRHKLCVEPKDKVFGILGVLRSQERREFKVDYSLSTRQTYIDVAHYILRVSRRLDVICASFPREPNIHQLPSWVPDWEQRVSTEPMCRTTINLSDTFCAAGDTLAEFSLSESGDHLEISAVVIGTLLDLGSPLSDVTALDTIILTFHHWRSALLRSKKYISEEDHEAFCRTLCCGSMDDEKSPRDLMSLAYRSFASLTRETNPSYIMDQQMTAYADAFHPSMVPERKEFISDHIIPAVQGRRQLISLMMGRGTWRFLRFIDQRTLVPGWCHLPSAATPTRSGH</sequence>
<evidence type="ECO:0000313" key="7">
    <source>
        <dbReference type="Proteomes" id="UP000254866"/>
    </source>
</evidence>
<dbReference type="InterPro" id="IPR014756">
    <property type="entry name" value="Ig_E-set"/>
</dbReference>
<comment type="caution">
    <text evidence="6">The sequence shown here is derived from an EMBL/GenBank/DDBJ whole genome shotgun (WGS) entry which is preliminary data.</text>
</comment>
<dbReference type="RefSeq" id="XP_031867937.1">
    <property type="nucleotide sequence ID" value="XM_032015668.1"/>
</dbReference>
<dbReference type="InterPro" id="IPR013783">
    <property type="entry name" value="Ig-like_fold"/>
</dbReference>
<feature type="compositionally biased region" description="Polar residues" evidence="4">
    <location>
        <begin position="33"/>
        <end position="45"/>
    </location>
</feature>
<dbReference type="InterPro" id="IPR006828">
    <property type="entry name" value="ASC_dom"/>
</dbReference>
<feature type="compositionally biased region" description="Polar residues" evidence="4">
    <location>
        <begin position="73"/>
        <end position="82"/>
    </location>
</feature>
<dbReference type="InterPro" id="IPR010730">
    <property type="entry name" value="HET"/>
</dbReference>
<dbReference type="Pfam" id="PF06985">
    <property type="entry name" value="HET"/>
    <property type="match status" value="1"/>
</dbReference>
<dbReference type="Proteomes" id="UP000254866">
    <property type="component" value="Unassembled WGS sequence"/>
</dbReference>
<keyword evidence="3" id="KW-0963">Cytoplasm</keyword>
<gene>
    <name evidence="6" type="ORF">BP5553_07045</name>
</gene>
<dbReference type="SUPFAM" id="SSF81296">
    <property type="entry name" value="E set domains"/>
    <property type="match status" value="1"/>
</dbReference>
<dbReference type="GO" id="GO:0031588">
    <property type="term" value="C:nucleotide-activated protein kinase complex"/>
    <property type="evidence" value="ECO:0007669"/>
    <property type="project" value="UniProtKB-ARBA"/>
</dbReference>
<evidence type="ECO:0000313" key="6">
    <source>
        <dbReference type="EMBL" id="RDL35114.1"/>
    </source>
</evidence>
<dbReference type="EMBL" id="NPIC01000006">
    <property type="protein sequence ID" value="RDL35114.1"/>
    <property type="molecule type" value="Genomic_DNA"/>
</dbReference>
<dbReference type="InterPro" id="IPR032640">
    <property type="entry name" value="AMPK1_CBM"/>
</dbReference>
<keyword evidence="7" id="KW-1185">Reference proteome</keyword>
<dbReference type="Gene3D" id="2.60.40.10">
    <property type="entry name" value="Immunoglobulins"/>
    <property type="match status" value="1"/>
</dbReference>
<dbReference type="CDD" id="cd02859">
    <property type="entry name" value="E_set_AMPKbeta_like_N"/>
    <property type="match status" value="1"/>
</dbReference>
<feature type="domain" description="Association with the SNF1 complex (ASC)" evidence="5">
    <location>
        <begin position="371"/>
        <end position="470"/>
    </location>
</feature>
<dbReference type="Pfam" id="PF16561">
    <property type="entry name" value="AMPK1_CBM"/>
    <property type="match status" value="1"/>
</dbReference>
<feature type="region of interest" description="Disordered" evidence="4">
    <location>
        <begin position="1"/>
        <end position="160"/>
    </location>
</feature>
<dbReference type="SMART" id="SM01010">
    <property type="entry name" value="AMPKBI"/>
    <property type="match status" value="1"/>
</dbReference>
<reference evidence="6 7" key="1">
    <citation type="journal article" date="2018" name="IMA Fungus">
        <title>IMA Genome-F 9: Draft genome sequence of Annulohypoxylon stygium, Aspergillus mulundensis, Berkeleyomyces basicola (syn. Thielaviopsis basicola), Ceratocystis smalleyi, two Cercospora beticola strains, Coleophoma cylindrospora, Fusarium fracticaudum, Phialophora cf. hyalina, and Morchella septimelata.</title>
        <authorList>
            <person name="Wingfield B.D."/>
            <person name="Bills G.F."/>
            <person name="Dong Y."/>
            <person name="Huang W."/>
            <person name="Nel W.J."/>
            <person name="Swalarsk-Parry B.S."/>
            <person name="Vaghefi N."/>
            <person name="Wilken P.M."/>
            <person name="An Z."/>
            <person name="de Beer Z.W."/>
            <person name="De Vos L."/>
            <person name="Chen L."/>
            <person name="Duong T.A."/>
            <person name="Gao Y."/>
            <person name="Hammerbacher A."/>
            <person name="Kikkert J.R."/>
            <person name="Li Y."/>
            <person name="Li H."/>
            <person name="Li K."/>
            <person name="Li Q."/>
            <person name="Liu X."/>
            <person name="Ma X."/>
            <person name="Naidoo K."/>
            <person name="Pethybridge S.J."/>
            <person name="Sun J."/>
            <person name="Steenkamp E.T."/>
            <person name="van der Nest M.A."/>
            <person name="van Wyk S."/>
            <person name="Wingfield M.J."/>
            <person name="Xiong C."/>
            <person name="Yue Q."/>
            <person name="Zhang X."/>
        </authorList>
    </citation>
    <scope>NUCLEOTIDE SEQUENCE [LARGE SCALE GENOMIC DNA]</scope>
    <source>
        <strain evidence="6 7">BP 5553</strain>
    </source>
</reference>
<dbReference type="SUPFAM" id="SSF160219">
    <property type="entry name" value="AMPKBI-like"/>
    <property type="match status" value="1"/>
</dbReference>
<dbReference type="PANTHER" id="PTHR24148:SF73">
    <property type="entry name" value="HET DOMAIN PROTEIN (AFU_ORTHOLOGUE AFUA_8G01020)"/>
    <property type="match status" value="1"/>
</dbReference>
<comment type="similarity">
    <text evidence="2">Belongs to the 5'-AMP-activated protein kinase beta subunit family.</text>
</comment>
<feature type="compositionally biased region" description="Low complexity" evidence="4">
    <location>
        <begin position="59"/>
        <end position="68"/>
    </location>
</feature>
<dbReference type="GO" id="GO:0005737">
    <property type="term" value="C:cytoplasm"/>
    <property type="evidence" value="ECO:0007669"/>
    <property type="project" value="UniProtKB-SubCell"/>
</dbReference>
<dbReference type="InterPro" id="IPR037256">
    <property type="entry name" value="ASC_dom_sf"/>
</dbReference>
<feature type="compositionally biased region" description="Polar residues" evidence="4">
    <location>
        <begin position="331"/>
        <end position="346"/>
    </location>
</feature>
<feature type="region of interest" description="Disordered" evidence="4">
    <location>
        <begin position="331"/>
        <end position="375"/>
    </location>
</feature>
<evidence type="ECO:0000256" key="1">
    <source>
        <dbReference type="ARBA" id="ARBA00004496"/>
    </source>
</evidence>
<dbReference type="Pfam" id="PF04739">
    <property type="entry name" value="AMPKBI"/>
    <property type="match status" value="1"/>
</dbReference>
<name>A0A370TID3_9HELO</name>
<comment type="subcellular location">
    <subcellularLocation>
        <location evidence="1">Cytoplasm</location>
    </subcellularLocation>
</comment>
<accession>A0A370TID3</accession>
<dbReference type="GeneID" id="43599894"/>
<dbReference type="PANTHER" id="PTHR24148">
    <property type="entry name" value="ANKYRIN REPEAT DOMAIN-CONTAINING PROTEIN 39 HOMOLOG-RELATED"/>
    <property type="match status" value="1"/>
</dbReference>
<protein>
    <recommendedName>
        <fullName evidence="5">Association with the SNF1 complex (ASC) domain-containing protein</fullName>
    </recommendedName>
</protein>
<feature type="compositionally biased region" description="Basic and acidic residues" evidence="4">
    <location>
        <begin position="347"/>
        <end position="365"/>
    </location>
</feature>
<feature type="compositionally biased region" description="Basic and acidic residues" evidence="4">
    <location>
        <begin position="110"/>
        <end position="123"/>
    </location>
</feature>
<dbReference type="FunFam" id="2.60.40.10:FF:000562">
    <property type="entry name" value="Snf1 kinase complex beta-subunit Gal83"/>
    <property type="match status" value="1"/>
</dbReference>
<evidence type="ECO:0000256" key="3">
    <source>
        <dbReference type="ARBA" id="ARBA00022490"/>
    </source>
</evidence>
<feature type="compositionally biased region" description="Low complexity" evidence="4">
    <location>
        <begin position="83"/>
        <end position="109"/>
    </location>
</feature>
<feature type="compositionally biased region" description="Low complexity" evidence="4">
    <location>
        <begin position="1"/>
        <end position="23"/>
    </location>
</feature>
<proteinExistence type="inferred from homology"/>
<evidence type="ECO:0000256" key="2">
    <source>
        <dbReference type="ARBA" id="ARBA00010926"/>
    </source>
</evidence>
<evidence type="ECO:0000256" key="4">
    <source>
        <dbReference type="SAM" id="MobiDB-lite"/>
    </source>
</evidence>
<evidence type="ECO:0000259" key="5">
    <source>
        <dbReference type="SMART" id="SM01010"/>
    </source>
</evidence>
<organism evidence="6 7">
    <name type="scientific">Venustampulla echinocandica</name>
    <dbReference type="NCBI Taxonomy" id="2656787"/>
    <lineage>
        <taxon>Eukaryota</taxon>
        <taxon>Fungi</taxon>
        <taxon>Dikarya</taxon>
        <taxon>Ascomycota</taxon>
        <taxon>Pezizomycotina</taxon>
        <taxon>Leotiomycetes</taxon>
        <taxon>Helotiales</taxon>
        <taxon>Pleuroascaceae</taxon>
        <taxon>Venustampulla</taxon>
    </lineage>
</organism>
<dbReference type="Gene3D" id="6.20.250.60">
    <property type="match status" value="1"/>
</dbReference>
<dbReference type="STRING" id="2656787.A0A370TID3"/>